<feature type="domain" description="F-box" evidence="2">
    <location>
        <begin position="80"/>
        <end position="136"/>
    </location>
</feature>
<dbReference type="InterPro" id="IPR032675">
    <property type="entry name" value="LRR_dom_sf"/>
</dbReference>
<keyword evidence="1" id="KW-0175">Coiled coil</keyword>
<proteinExistence type="predicted"/>
<evidence type="ECO:0000313" key="3">
    <source>
        <dbReference type="EMBL" id="KAF9461422.1"/>
    </source>
</evidence>
<evidence type="ECO:0000256" key="1">
    <source>
        <dbReference type="SAM" id="Coils"/>
    </source>
</evidence>
<dbReference type="SUPFAM" id="SSF52047">
    <property type="entry name" value="RNI-like"/>
    <property type="match status" value="1"/>
</dbReference>
<dbReference type="Gene3D" id="1.20.1280.50">
    <property type="match status" value="1"/>
</dbReference>
<evidence type="ECO:0000313" key="4">
    <source>
        <dbReference type="Proteomes" id="UP000807353"/>
    </source>
</evidence>
<sequence>MEATGLRESIELTAGSSNTIYPDPEQRIARALISEAEDQINILNNEIIRVQRLLDSLEDRRTQEVARLNKLRIVIAPHKTLPPELLSQIFVDCVGGNEVRIPPNKSTAMLWRLGLTCSRWRKISFSESRLWDKFFICGLPPYSKTSEITHYILSQIGNFPINFRIGEYPSQDKTFVLDLFSRYSNRIRGLSFWVANSISKHLYTASYPSNNLESLTMTVFDKIETSQYTPIISALSAHGHLQRLKLMGSLIHGWNHVKFDKIWVDSMSSFWAHLRSLTIGDGAYISHAALATILQHCTRLVYCDAVLVEVNDSYQMPSSSRTMEHLRRFAIDTRCSCATLGSLLDFLICPELKVLDFRTSRTSDNLWPEVNLLNFISRSPGIQVLQFKQFPISDYGFRWLICGLPALVTFDVKTLTPIPETALDTIRRENLVPHLEAMDVWVASSRGISELLESRWPALPGTQGLSNIVIRISAQHYHVEKDQFEALTSHLIKTGRRVQLVVLGDRIW</sequence>
<feature type="coiled-coil region" evidence="1">
    <location>
        <begin position="26"/>
        <end position="60"/>
    </location>
</feature>
<accession>A0A9P6CD68</accession>
<comment type="caution">
    <text evidence="3">The sequence shown here is derived from an EMBL/GenBank/DDBJ whole genome shotgun (WGS) entry which is preliminary data.</text>
</comment>
<dbReference type="InterPro" id="IPR001810">
    <property type="entry name" value="F-box_dom"/>
</dbReference>
<dbReference type="Proteomes" id="UP000807353">
    <property type="component" value="Unassembled WGS sequence"/>
</dbReference>
<dbReference type="OrthoDB" id="3221235at2759"/>
<reference evidence="3" key="1">
    <citation type="submission" date="2020-11" db="EMBL/GenBank/DDBJ databases">
        <authorList>
            <consortium name="DOE Joint Genome Institute"/>
            <person name="Ahrendt S."/>
            <person name="Riley R."/>
            <person name="Andreopoulos W."/>
            <person name="Labutti K."/>
            <person name="Pangilinan J."/>
            <person name="Ruiz-Duenas F.J."/>
            <person name="Barrasa J.M."/>
            <person name="Sanchez-Garcia M."/>
            <person name="Camarero S."/>
            <person name="Miyauchi S."/>
            <person name="Serrano A."/>
            <person name="Linde D."/>
            <person name="Babiker R."/>
            <person name="Drula E."/>
            <person name="Ayuso-Fernandez I."/>
            <person name="Pacheco R."/>
            <person name="Padilla G."/>
            <person name="Ferreira P."/>
            <person name="Barriuso J."/>
            <person name="Kellner H."/>
            <person name="Castanera R."/>
            <person name="Alfaro M."/>
            <person name="Ramirez L."/>
            <person name="Pisabarro A.G."/>
            <person name="Kuo A."/>
            <person name="Tritt A."/>
            <person name="Lipzen A."/>
            <person name="He G."/>
            <person name="Yan M."/>
            <person name="Ng V."/>
            <person name="Cullen D."/>
            <person name="Martin F."/>
            <person name="Rosso M.-N."/>
            <person name="Henrissat B."/>
            <person name="Hibbett D."/>
            <person name="Martinez A.T."/>
            <person name="Grigoriev I.V."/>
        </authorList>
    </citation>
    <scope>NUCLEOTIDE SEQUENCE</scope>
    <source>
        <strain evidence="3">CBS 247.69</strain>
    </source>
</reference>
<dbReference type="AlphaFoldDB" id="A0A9P6CD68"/>
<gene>
    <name evidence="3" type="ORF">BDZ94DRAFT_812733</name>
</gene>
<dbReference type="Gene3D" id="3.80.10.10">
    <property type="entry name" value="Ribonuclease Inhibitor"/>
    <property type="match status" value="1"/>
</dbReference>
<organism evidence="3 4">
    <name type="scientific">Collybia nuda</name>
    <dbReference type="NCBI Taxonomy" id="64659"/>
    <lineage>
        <taxon>Eukaryota</taxon>
        <taxon>Fungi</taxon>
        <taxon>Dikarya</taxon>
        <taxon>Basidiomycota</taxon>
        <taxon>Agaricomycotina</taxon>
        <taxon>Agaricomycetes</taxon>
        <taxon>Agaricomycetidae</taxon>
        <taxon>Agaricales</taxon>
        <taxon>Tricholomatineae</taxon>
        <taxon>Clitocybaceae</taxon>
        <taxon>Collybia</taxon>
    </lineage>
</organism>
<dbReference type="EMBL" id="MU150284">
    <property type="protein sequence ID" value="KAF9461422.1"/>
    <property type="molecule type" value="Genomic_DNA"/>
</dbReference>
<evidence type="ECO:0000259" key="2">
    <source>
        <dbReference type="Pfam" id="PF12937"/>
    </source>
</evidence>
<dbReference type="Pfam" id="PF12937">
    <property type="entry name" value="F-box-like"/>
    <property type="match status" value="1"/>
</dbReference>
<keyword evidence="4" id="KW-1185">Reference proteome</keyword>
<protein>
    <recommendedName>
        <fullName evidence="2">F-box domain-containing protein</fullName>
    </recommendedName>
</protein>
<name>A0A9P6CD68_9AGAR</name>